<organism evidence="8 9">
    <name type="scientific">Corchorus olitorius</name>
    <dbReference type="NCBI Taxonomy" id="93759"/>
    <lineage>
        <taxon>Eukaryota</taxon>
        <taxon>Viridiplantae</taxon>
        <taxon>Streptophyta</taxon>
        <taxon>Embryophyta</taxon>
        <taxon>Tracheophyta</taxon>
        <taxon>Spermatophyta</taxon>
        <taxon>Magnoliopsida</taxon>
        <taxon>eudicotyledons</taxon>
        <taxon>Gunneridae</taxon>
        <taxon>Pentapetalae</taxon>
        <taxon>rosids</taxon>
        <taxon>malvids</taxon>
        <taxon>Malvales</taxon>
        <taxon>Malvaceae</taxon>
        <taxon>Grewioideae</taxon>
        <taxon>Apeibeae</taxon>
        <taxon>Corchorus</taxon>
    </lineage>
</organism>
<keyword evidence="3" id="KW-0540">Nuclease</keyword>
<dbReference type="AlphaFoldDB" id="A0A1R3KQ86"/>
<keyword evidence="4" id="KW-0255">Endonuclease</keyword>
<sequence>MTDAGIGALLAQDNHQGVECPVYYLSRCLHDAEKRHLTQLCRAPAPSHAA</sequence>
<evidence type="ECO:0000256" key="1">
    <source>
        <dbReference type="ARBA" id="ARBA00022679"/>
    </source>
</evidence>
<evidence type="ECO:0000313" key="8">
    <source>
        <dbReference type="EMBL" id="OMP09241.1"/>
    </source>
</evidence>
<reference evidence="9" key="1">
    <citation type="submission" date="2013-09" db="EMBL/GenBank/DDBJ databases">
        <title>Corchorus olitorius genome sequencing.</title>
        <authorList>
            <person name="Alam M."/>
            <person name="Haque M.S."/>
            <person name="Islam M.S."/>
            <person name="Emdad E.M."/>
            <person name="Islam M.M."/>
            <person name="Ahmed B."/>
            <person name="Halim A."/>
            <person name="Hossen Q.M.M."/>
            <person name="Hossain M.Z."/>
            <person name="Ahmed R."/>
            <person name="Khan M.M."/>
            <person name="Islam R."/>
            <person name="Rashid M.M."/>
            <person name="Khan S.A."/>
            <person name="Rahman M.S."/>
            <person name="Alam M."/>
            <person name="Yahiya A.S."/>
            <person name="Khan M.S."/>
            <person name="Azam M.S."/>
            <person name="Haque T."/>
            <person name="Lashkar M.Z.H."/>
            <person name="Akhand A.I."/>
            <person name="Morshed G."/>
            <person name="Roy S."/>
            <person name="Uddin K.S."/>
            <person name="Rabeya T."/>
            <person name="Hossain A.S."/>
            <person name="Chowdhury A."/>
            <person name="Snigdha A.R."/>
            <person name="Mortoza M.S."/>
            <person name="Matin S.A."/>
            <person name="Hoque S.M.E."/>
            <person name="Islam M.K."/>
            <person name="Roy D.K."/>
            <person name="Haider R."/>
            <person name="Moosa M.M."/>
            <person name="Elias S.M."/>
            <person name="Hasan A.M."/>
            <person name="Jahan S."/>
            <person name="Shafiuddin M."/>
            <person name="Mahmood N."/>
            <person name="Shommy N.S."/>
        </authorList>
    </citation>
    <scope>NUCLEOTIDE SEQUENCE [LARGE SCALE GENOMIC DNA]</scope>
    <source>
        <strain evidence="9">cv. O-4</strain>
    </source>
</reference>
<keyword evidence="9" id="KW-1185">Reference proteome</keyword>
<accession>A0A1R3KQ86</accession>
<dbReference type="InterPro" id="IPR041373">
    <property type="entry name" value="RT_RNaseH"/>
</dbReference>
<dbReference type="GO" id="GO:0016787">
    <property type="term" value="F:hydrolase activity"/>
    <property type="evidence" value="ECO:0007669"/>
    <property type="project" value="UniProtKB-KW"/>
</dbReference>
<keyword evidence="6" id="KW-0695">RNA-directed DNA polymerase</keyword>
<evidence type="ECO:0000256" key="2">
    <source>
        <dbReference type="ARBA" id="ARBA00022695"/>
    </source>
</evidence>
<keyword evidence="5" id="KW-0378">Hydrolase</keyword>
<dbReference type="Pfam" id="PF17917">
    <property type="entry name" value="RT_RNaseH"/>
    <property type="match status" value="1"/>
</dbReference>
<protein>
    <recommendedName>
        <fullName evidence="7">Reverse transcriptase RNase H-like domain-containing protein</fullName>
    </recommendedName>
</protein>
<evidence type="ECO:0000313" key="9">
    <source>
        <dbReference type="Proteomes" id="UP000187203"/>
    </source>
</evidence>
<gene>
    <name evidence="8" type="ORF">COLO4_05667</name>
</gene>
<dbReference type="Proteomes" id="UP000187203">
    <property type="component" value="Unassembled WGS sequence"/>
</dbReference>
<dbReference type="EMBL" id="AWUE01012407">
    <property type="protein sequence ID" value="OMP09241.1"/>
    <property type="molecule type" value="Genomic_DNA"/>
</dbReference>
<dbReference type="GO" id="GO:0003964">
    <property type="term" value="F:RNA-directed DNA polymerase activity"/>
    <property type="evidence" value="ECO:0007669"/>
    <property type="project" value="UniProtKB-KW"/>
</dbReference>
<evidence type="ECO:0000256" key="3">
    <source>
        <dbReference type="ARBA" id="ARBA00022722"/>
    </source>
</evidence>
<feature type="domain" description="Reverse transcriptase RNase H-like" evidence="7">
    <location>
        <begin position="3"/>
        <end position="36"/>
    </location>
</feature>
<dbReference type="OrthoDB" id="1938451at2759"/>
<evidence type="ECO:0000256" key="6">
    <source>
        <dbReference type="ARBA" id="ARBA00022918"/>
    </source>
</evidence>
<comment type="caution">
    <text evidence="8">The sequence shown here is derived from an EMBL/GenBank/DDBJ whole genome shotgun (WGS) entry which is preliminary data.</text>
</comment>
<evidence type="ECO:0000256" key="4">
    <source>
        <dbReference type="ARBA" id="ARBA00022759"/>
    </source>
</evidence>
<keyword evidence="1" id="KW-0808">Transferase</keyword>
<name>A0A1R3KQ86_9ROSI</name>
<dbReference type="GO" id="GO:0004519">
    <property type="term" value="F:endonuclease activity"/>
    <property type="evidence" value="ECO:0007669"/>
    <property type="project" value="UniProtKB-KW"/>
</dbReference>
<proteinExistence type="predicted"/>
<keyword evidence="2" id="KW-0548">Nucleotidyltransferase</keyword>
<evidence type="ECO:0000259" key="7">
    <source>
        <dbReference type="Pfam" id="PF17917"/>
    </source>
</evidence>
<evidence type="ECO:0000256" key="5">
    <source>
        <dbReference type="ARBA" id="ARBA00022801"/>
    </source>
</evidence>